<comment type="caution">
    <text evidence="1">The sequence shown here is derived from an EMBL/GenBank/DDBJ whole genome shotgun (WGS) entry which is preliminary data.</text>
</comment>
<dbReference type="AlphaFoldDB" id="A0A1E3LQZ9"/>
<evidence type="ECO:0000313" key="1">
    <source>
        <dbReference type="EMBL" id="ODP36192.1"/>
    </source>
</evidence>
<reference evidence="1 2" key="1">
    <citation type="submission" date="2016-08" db="EMBL/GenBank/DDBJ databases">
        <title>Draft genome of the agarase producing Sphingomonas sp. MCT13.</title>
        <authorList>
            <person name="D'Andrea M.M."/>
            <person name="Rossolini G.M."/>
            <person name="Thaller M.C."/>
        </authorList>
    </citation>
    <scope>NUCLEOTIDE SEQUENCE [LARGE SCALE GENOMIC DNA]</scope>
    <source>
        <strain evidence="1 2">MCT13</strain>
    </source>
</reference>
<proteinExistence type="predicted"/>
<dbReference type="EMBL" id="MDDS01000081">
    <property type="protein sequence ID" value="ODP36192.1"/>
    <property type="molecule type" value="Genomic_DNA"/>
</dbReference>
<accession>A0A1E3LQZ9</accession>
<evidence type="ECO:0000313" key="2">
    <source>
        <dbReference type="Proteomes" id="UP000094487"/>
    </source>
</evidence>
<keyword evidence="2" id="KW-1185">Reference proteome</keyword>
<dbReference type="Proteomes" id="UP000094487">
    <property type="component" value="Unassembled WGS sequence"/>
</dbReference>
<sequence>MRNLTIAILLALLLWFGSAIIRLERYRYAAMLGMCDRHSGELRRAKREQCLENTETRTNPLWHLAYGLRLI</sequence>
<organism evidence="1 2">
    <name type="scientific">Sphingomonas turrisvirgatae</name>
    <dbReference type="NCBI Taxonomy" id="1888892"/>
    <lineage>
        <taxon>Bacteria</taxon>
        <taxon>Pseudomonadati</taxon>
        <taxon>Pseudomonadota</taxon>
        <taxon>Alphaproteobacteria</taxon>
        <taxon>Sphingomonadales</taxon>
        <taxon>Sphingomonadaceae</taxon>
        <taxon>Sphingomonas</taxon>
    </lineage>
</organism>
<gene>
    <name evidence="1" type="ORF">BFL28_07225</name>
</gene>
<name>A0A1E3LQZ9_9SPHN</name>
<dbReference type="RefSeq" id="WP_069322061.1">
    <property type="nucleotide sequence ID" value="NZ_MDDS01000081.1"/>
</dbReference>
<dbReference type="STRING" id="1888892.BFL28_07225"/>
<protein>
    <submittedName>
        <fullName evidence="1">Uncharacterized protein</fullName>
    </submittedName>
</protein>
<dbReference type="OrthoDB" id="8254077at2"/>